<accession>A0AAD4HC31</accession>
<dbReference type="AlphaFoldDB" id="A0AAD4HC31"/>
<feature type="compositionally biased region" description="Polar residues" evidence="1">
    <location>
        <begin position="539"/>
        <end position="549"/>
    </location>
</feature>
<comment type="caution">
    <text evidence="3">The sequence shown here is derived from an EMBL/GenBank/DDBJ whole genome shotgun (WGS) entry which is preliminary data.</text>
</comment>
<dbReference type="Proteomes" id="UP001195769">
    <property type="component" value="Unassembled WGS sequence"/>
</dbReference>
<keyword evidence="4" id="KW-1185">Reference proteome</keyword>
<gene>
    <name evidence="3" type="ORF">F5891DRAFT_1132433</name>
</gene>
<dbReference type="PANTHER" id="PTHR33104:SF2">
    <property type="entry name" value="CXC3 LIKE CYSTEINE CLUSTER DOMAIN-CONTAINING PROTEIN"/>
    <property type="match status" value="1"/>
</dbReference>
<evidence type="ECO:0000313" key="4">
    <source>
        <dbReference type="Proteomes" id="UP001195769"/>
    </source>
</evidence>
<evidence type="ECO:0000256" key="1">
    <source>
        <dbReference type="SAM" id="MobiDB-lite"/>
    </source>
</evidence>
<sequence>MSQHLSFTKLKGRGAAKRKKVNIYTPQLPNTSSVHETYTFVSRKQGFRAHRSHVTVKSSTSSIQFIEAMDSIMTDSHTNHDFSDFTAKRDTFLLELLRHDGRGDYMNPCVCGSCHFGLPEYRCIDCFSGELFCSACIVSLHARNPLHQIQKWTGSSFAALSLKRLGLRLQLGHPIGVECLLPQQAFNDDFTLIHTNGIHEIGLDYCGCDTAQTHTTQLLRVAWFPATISEPRTAATFQILEQYHLLSFESKASGYEFYHAIARLTDNTGLHPHKNRYVAFLRMVREWRHLKMLKRAGRRHDTTGVEGTKEGECAVVCPACPQAGKNLPDDWQDAPDDKQWLYSLFVAIDTNFRLKRHAISKDGTDPGLSRGWAYFVEEMAYKSHLQQYSGKPQEKSTCSSHNAVNMANTKASQGLAATGIGTIDCARHNMKLPNGVGDLQKGERYTNMDYLFFSALSQQHVDVLNISYDIACQWHKHIWQRMSTMPAHLRLDHASKLVRFFVPKFHLPAHILKCQSMFSFNFSKNVGRTDGEAPERGWSNINPVASSTKEMGPGSRRDTLDDHFGDWNWKKLVGLGATLLRKMNEANEEHEAHANAFEELNGALKPETTTGWRAGVELWEENPNDASVPNPFEMKVATITQAAVRLKLVEIEARQLREGNDMLLHIDVSPSVFIATGIDLESEQQKTILVRQRNALQRKVDAWKGVQLLYTPAAQFLSSRMETIGIPDNPEDIKLFLPSSLTADTISCSPHLLTIEWELQIAQAGDALDDIRQSLRLRDYMYTFKRNWIHGQSANTRAQNALGRVEARAAAAADRYRAAHTALSSLAPVLNKVGWNVKLRSLNNKDDVRRMTVPRKGESEGRRQLSWIWVVEGVGDDEDEVVQDGLRVEWCKAHARMMRWKEEIELLREEMHRVLQFLQWHALWWDNMAHLRTLVGAEREGVVAYATRQAQICRDLGAKFEVLWAQHVSSSFHLPDLHTTPEIQPVH</sequence>
<proteinExistence type="predicted"/>
<feature type="region of interest" description="Disordered" evidence="1">
    <location>
        <begin position="531"/>
        <end position="557"/>
    </location>
</feature>
<dbReference type="Pfam" id="PF18803">
    <property type="entry name" value="CxC2"/>
    <property type="match status" value="1"/>
</dbReference>
<organism evidence="3 4">
    <name type="scientific">Suillus fuscotomentosus</name>
    <dbReference type="NCBI Taxonomy" id="1912939"/>
    <lineage>
        <taxon>Eukaryota</taxon>
        <taxon>Fungi</taxon>
        <taxon>Dikarya</taxon>
        <taxon>Basidiomycota</taxon>
        <taxon>Agaricomycotina</taxon>
        <taxon>Agaricomycetes</taxon>
        <taxon>Agaricomycetidae</taxon>
        <taxon>Boletales</taxon>
        <taxon>Suillineae</taxon>
        <taxon>Suillaceae</taxon>
        <taxon>Suillus</taxon>
    </lineage>
</organism>
<dbReference type="GeneID" id="64659033"/>
<evidence type="ECO:0000313" key="3">
    <source>
        <dbReference type="EMBL" id="KAG1886822.1"/>
    </source>
</evidence>
<protein>
    <recommendedName>
        <fullName evidence="2">CxC2-like cysteine cluster KDZ transposase-associated domain-containing protein</fullName>
    </recommendedName>
</protein>
<evidence type="ECO:0000259" key="2">
    <source>
        <dbReference type="Pfam" id="PF18803"/>
    </source>
</evidence>
<dbReference type="InterPro" id="IPR040521">
    <property type="entry name" value="KDZ"/>
</dbReference>
<dbReference type="PANTHER" id="PTHR33104">
    <property type="entry name" value="SI:DKEY-29D5.2"/>
    <property type="match status" value="1"/>
</dbReference>
<dbReference type="EMBL" id="JABBWK010000252">
    <property type="protein sequence ID" value="KAG1886822.1"/>
    <property type="molecule type" value="Genomic_DNA"/>
</dbReference>
<feature type="domain" description="CxC2-like cysteine cluster KDZ transposase-associated" evidence="2">
    <location>
        <begin position="162"/>
        <end position="269"/>
    </location>
</feature>
<dbReference type="Pfam" id="PF18758">
    <property type="entry name" value="KDZ"/>
    <property type="match status" value="1"/>
</dbReference>
<dbReference type="CDD" id="cd19757">
    <property type="entry name" value="Bbox1"/>
    <property type="match status" value="1"/>
</dbReference>
<name>A0AAD4HC31_9AGAM</name>
<dbReference type="InterPro" id="IPR041457">
    <property type="entry name" value="CxC2_KDZ-assoc"/>
</dbReference>
<dbReference type="RefSeq" id="XP_041216663.1">
    <property type="nucleotide sequence ID" value="XM_041364735.1"/>
</dbReference>
<reference evidence="3" key="1">
    <citation type="journal article" date="2020" name="New Phytol.">
        <title>Comparative genomics reveals dynamic genome evolution in host specialist ectomycorrhizal fungi.</title>
        <authorList>
            <person name="Lofgren L.A."/>
            <person name="Nguyen N.H."/>
            <person name="Vilgalys R."/>
            <person name="Ruytinx J."/>
            <person name="Liao H.L."/>
            <person name="Branco S."/>
            <person name="Kuo A."/>
            <person name="LaButti K."/>
            <person name="Lipzen A."/>
            <person name="Andreopoulos W."/>
            <person name="Pangilinan J."/>
            <person name="Riley R."/>
            <person name="Hundley H."/>
            <person name="Na H."/>
            <person name="Barry K."/>
            <person name="Grigoriev I.V."/>
            <person name="Stajich J.E."/>
            <person name="Kennedy P.G."/>
        </authorList>
    </citation>
    <scope>NUCLEOTIDE SEQUENCE</scope>
    <source>
        <strain evidence="3">FC203</strain>
    </source>
</reference>